<evidence type="ECO:0000313" key="3">
    <source>
        <dbReference type="Proteomes" id="UP001596410"/>
    </source>
</evidence>
<dbReference type="InterPro" id="IPR018691">
    <property type="entry name" value="DUF2188"/>
</dbReference>
<dbReference type="Proteomes" id="UP001596410">
    <property type="component" value="Unassembled WGS sequence"/>
</dbReference>
<evidence type="ECO:0000256" key="1">
    <source>
        <dbReference type="SAM" id="MobiDB-lite"/>
    </source>
</evidence>
<evidence type="ECO:0000313" key="2">
    <source>
        <dbReference type="EMBL" id="MFC7061921.1"/>
    </source>
</evidence>
<dbReference type="EMBL" id="JBHSZV010000020">
    <property type="protein sequence ID" value="MFC7061921.1"/>
    <property type="molecule type" value="Genomic_DNA"/>
</dbReference>
<protein>
    <submittedName>
        <fullName evidence="2">DUF2188 domain-containing protein</fullName>
    </submittedName>
</protein>
<gene>
    <name evidence="2" type="ORF">ACFQIC_08625</name>
</gene>
<proteinExistence type="predicted"/>
<feature type="compositionally biased region" description="Polar residues" evidence="1">
    <location>
        <begin position="64"/>
        <end position="73"/>
    </location>
</feature>
<comment type="caution">
    <text evidence="2">The sequence shown here is derived from an EMBL/GenBank/DDBJ whole genome shotgun (WGS) entry which is preliminary data.</text>
</comment>
<sequence length="151" mass="17049">MPWDMDDYPSSLKNLDTTVRKKAIEIANAMIDEGYDEGRAIPIATEQAKEWHEKASKSEIDQIRNMSDNSLRSSDNKAESSGPELMEKGEHVVAHEKGWAVKSEDAMRASNVFENKEEAVQRAEEIAKNKGTKMIIHKKDGSIQNHTSYDK</sequence>
<accession>A0ABW2ELU5</accession>
<feature type="region of interest" description="Disordered" evidence="1">
    <location>
        <begin position="131"/>
        <end position="151"/>
    </location>
</feature>
<organism evidence="2 3">
    <name type="scientific">Halobacillus seohaensis</name>
    <dbReference type="NCBI Taxonomy" id="447421"/>
    <lineage>
        <taxon>Bacteria</taxon>
        <taxon>Bacillati</taxon>
        <taxon>Bacillota</taxon>
        <taxon>Bacilli</taxon>
        <taxon>Bacillales</taxon>
        <taxon>Bacillaceae</taxon>
        <taxon>Halobacillus</taxon>
    </lineage>
</organism>
<keyword evidence="3" id="KW-1185">Reference proteome</keyword>
<name>A0ABW2ELU5_9BACI</name>
<reference evidence="3" key="1">
    <citation type="journal article" date="2019" name="Int. J. Syst. Evol. Microbiol.">
        <title>The Global Catalogue of Microorganisms (GCM) 10K type strain sequencing project: providing services to taxonomists for standard genome sequencing and annotation.</title>
        <authorList>
            <consortium name="The Broad Institute Genomics Platform"/>
            <consortium name="The Broad Institute Genome Sequencing Center for Infectious Disease"/>
            <person name="Wu L."/>
            <person name="Ma J."/>
        </authorList>
    </citation>
    <scope>NUCLEOTIDE SEQUENCE [LARGE SCALE GENOMIC DNA]</scope>
    <source>
        <strain evidence="3">CGMCC 4.1621</strain>
    </source>
</reference>
<dbReference type="Pfam" id="PF09954">
    <property type="entry name" value="DUF2188"/>
    <property type="match status" value="1"/>
</dbReference>
<dbReference type="RefSeq" id="WP_204709860.1">
    <property type="nucleotide sequence ID" value="NZ_JBHSZV010000020.1"/>
</dbReference>
<feature type="compositionally biased region" description="Basic and acidic residues" evidence="1">
    <location>
        <begin position="47"/>
        <end position="62"/>
    </location>
</feature>
<feature type="region of interest" description="Disordered" evidence="1">
    <location>
        <begin position="47"/>
        <end position="93"/>
    </location>
</feature>
<feature type="compositionally biased region" description="Polar residues" evidence="1">
    <location>
        <begin position="142"/>
        <end position="151"/>
    </location>
</feature>